<protein>
    <submittedName>
        <fullName evidence="4">Redoxin domain-containing protein</fullName>
    </submittedName>
</protein>
<dbReference type="PANTHER" id="PTHR42852">
    <property type="entry name" value="THIOL:DISULFIDE INTERCHANGE PROTEIN DSBE"/>
    <property type="match status" value="1"/>
</dbReference>
<gene>
    <name evidence="4" type="ORF">ACFSUN_02585</name>
</gene>
<dbReference type="SUPFAM" id="SSF52833">
    <property type="entry name" value="Thioredoxin-like"/>
    <property type="match status" value="1"/>
</dbReference>
<dbReference type="EMBL" id="JBHUMX010000005">
    <property type="protein sequence ID" value="MFD2627677.1"/>
    <property type="molecule type" value="Genomic_DNA"/>
</dbReference>
<keyword evidence="1" id="KW-1015">Disulfide bond</keyword>
<dbReference type="InterPro" id="IPR013766">
    <property type="entry name" value="Thioredoxin_domain"/>
</dbReference>
<dbReference type="InterPro" id="IPR000866">
    <property type="entry name" value="AhpC/TSA"/>
</dbReference>
<accession>A0ABW5PX60</accession>
<dbReference type="RefSeq" id="WP_379560337.1">
    <property type="nucleotide sequence ID" value="NZ_JBHUMX010000005.1"/>
</dbReference>
<dbReference type="CDD" id="cd02966">
    <property type="entry name" value="TlpA_like_family"/>
    <property type="match status" value="1"/>
</dbReference>
<dbReference type="Pfam" id="PF00578">
    <property type="entry name" value="AhpC-TSA"/>
    <property type="match status" value="1"/>
</dbReference>
<dbReference type="InterPro" id="IPR050553">
    <property type="entry name" value="Thioredoxin_ResA/DsbE_sf"/>
</dbReference>
<dbReference type="PANTHER" id="PTHR42852:SF1">
    <property type="entry name" value="THIOREDOXIN-LIKE PROTEIN YNEN"/>
    <property type="match status" value="1"/>
</dbReference>
<feature type="region of interest" description="Disordered" evidence="2">
    <location>
        <begin position="32"/>
        <end position="62"/>
    </location>
</feature>
<dbReference type="InterPro" id="IPR036249">
    <property type="entry name" value="Thioredoxin-like_sf"/>
</dbReference>
<proteinExistence type="predicted"/>
<dbReference type="Gene3D" id="3.40.30.10">
    <property type="entry name" value="Glutaredoxin"/>
    <property type="match status" value="1"/>
</dbReference>
<evidence type="ECO:0000313" key="5">
    <source>
        <dbReference type="Proteomes" id="UP001597451"/>
    </source>
</evidence>
<dbReference type="PROSITE" id="PS00194">
    <property type="entry name" value="THIOREDOXIN_1"/>
    <property type="match status" value="1"/>
</dbReference>
<feature type="domain" description="Thioredoxin" evidence="3">
    <location>
        <begin position="60"/>
        <end position="197"/>
    </location>
</feature>
<dbReference type="InterPro" id="IPR017937">
    <property type="entry name" value="Thioredoxin_CS"/>
</dbReference>
<dbReference type="Proteomes" id="UP001597451">
    <property type="component" value="Unassembled WGS sequence"/>
</dbReference>
<evidence type="ECO:0000259" key="3">
    <source>
        <dbReference type="PROSITE" id="PS51352"/>
    </source>
</evidence>
<name>A0ABW5PX60_9BACI</name>
<dbReference type="PROSITE" id="PS51352">
    <property type="entry name" value="THIOREDOXIN_2"/>
    <property type="match status" value="1"/>
</dbReference>
<comment type="caution">
    <text evidence="4">The sequence shown here is derived from an EMBL/GenBank/DDBJ whole genome shotgun (WGS) entry which is preliminary data.</text>
</comment>
<sequence length="197" mass="22286">MKKWILIVVVVGMIGWAVFDFVNSQGKSAEEFESVDETQEVEDENGSEVAEESEEPTIGLEVGNQAPDFELETLTGESVKLSDFRGKRVMINFWATWCPPCRAEMPDMEKFYQDKDVVILAVNLTDTENSVEDIESFVDEYKLTFPILMDSNLEAATLYAIQPLPTTYMVDSNGLISNMAFGALNYDLMVQEFEKME</sequence>
<evidence type="ECO:0000313" key="4">
    <source>
        <dbReference type="EMBL" id="MFD2627677.1"/>
    </source>
</evidence>
<evidence type="ECO:0000256" key="2">
    <source>
        <dbReference type="SAM" id="MobiDB-lite"/>
    </source>
</evidence>
<keyword evidence="5" id="KW-1185">Reference proteome</keyword>
<reference evidence="5" key="1">
    <citation type="journal article" date="2019" name="Int. J. Syst. Evol. Microbiol.">
        <title>The Global Catalogue of Microorganisms (GCM) 10K type strain sequencing project: providing services to taxonomists for standard genome sequencing and annotation.</title>
        <authorList>
            <consortium name="The Broad Institute Genomics Platform"/>
            <consortium name="The Broad Institute Genome Sequencing Center for Infectious Disease"/>
            <person name="Wu L."/>
            <person name="Ma J."/>
        </authorList>
    </citation>
    <scope>NUCLEOTIDE SEQUENCE [LARGE SCALE GENOMIC DNA]</scope>
    <source>
        <strain evidence="5">TISTR 1858</strain>
    </source>
</reference>
<feature type="compositionally biased region" description="Acidic residues" evidence="2">
    <location>
        <begin position="32"/>
        <end position="55"/>
    </location>
</feature>
<organism evidence="4 5">
    <name type="scientific">Oceanobacillus kapialis</name>
    <dbReference type="NCBI Taxonomy" id="481353"/>
    <lineage>
        <taxon>Bacteria</taxon>
        <taxon>Bacillati</taxon>
        <taxon>Bacillota</taxon>
        <taxon>Bacilli</taxon>
        <taxon>Bacillales</taxon>
        <taxon>Bacillaceae</taxon>
        <taxon>Oceanobacillus</taxon>
    </lineage>
</organism>
<evidence type="ECO:0000256" key="1">
    <source>
        <dbReference type="ARBA" id="ARBA00023157"/>
    </source>
</evidence>